<proteinExistence type="predicted"/>
<dbReference type="Proteomes" id="UP000261931">
    <property type="component" value="Unassembled WGS sequence"/>
</dbReference>
<feature type="compositionally biased region" description="Basic residues" evidence="1">
    <location>
        <begin position="666"/>
        <end position="676"/>
    </location>
</feature>
<evidence type="ECO:0000313" key="2">
    <source>
        <dbReference type="EMBL" id="RFP76973.1"/>
    </source>
</evidence>
<feature type="region of interest" description="Disordered" evidence="1">
    <location>
        <begin position="583"/>
        <end position="625"/>
    </location>
</feature>
<organism evidence="2 3">
    <name type="scientific">Hydrogenophaga borbori</name>
    <dbReference type="NCBI Taxonomy" id="2294117"/>
    <lineage>
        <taxon>Bacteria</taxon>
        <taxon>Pseudomonadati</taxon>
        <taxon>Pseudomonadota</taxon>
        <taxon>Betaproteobacteria</taxon>
        <taxon>Burkholderiales</taxon>
        <taxon>Comamonadaceae</taxon>
        <taxon>Hydrogenophaga</taxon>
    </lineage>
</organism>
<reference evidence="2 3" key="1">
    <citation type="submission" date="2018-08" db="EMBL/GenBank/DDBJ databases">
        <title>Hydrogenophaga sp. LA-38 isolated from sludge.</title>
        <authorList>
            <person name="Im W.-T."/>
        </authorList>
    </citation>
    <scope>NUCLEOTIDE SEQUENCE [LARGE SCALE GENOMIC DNA]</scope>
    <source>
        <strain evidence="2 3">LA-38</strain>
    </source>
</reference>
<accession>A0A372EF09</accession>
<feature type="region of interest" description="Disordered" evidence="1">
    <location>
        <begin position="738"/>
        <end position="845"/>
    </location>
</feature>
<dbReference type="EMBL" id="QVLS01000013">
    <property type="protein sequence ID" value="RFP76973.1"/>
    <property type="molecule type" value="Genomic_DNA"/>
</dbReference>
<dbReference type="AlphaFoldDB" id="A0A372EF09"/>
<keyword evidence="3" id="KW-1185">Reference proteome</keyword>
<comment type="caution">
    <text evidence="2">The sequence shown here is derived from an EMBL/GenBank/DDBJ whole genome shotgun (WGS) entry which is preliminary data.</text>
</comment>
<feature type="region of interest" description="Disordered" evidence="1">
    <location>
        <begin position="688"/>
        <end position="726"/>
    </location>
</feature>
<feature type="region of interest" description="Disordered" evidence="1">
    <location>
        <begin position="641"/>
        <end position="676"/>
    </location>
</feature>
<feature type="compositionally biased region" description="Basic and acidic residues" evidence="1">
    <location>
        <begin position="809"/>
        <end position="824"/>
    </location>
</feature>
<evidence type="ECO:0000256" key="1">
    <source>
        <dbReference type="SAM" id="MobiDB-lite"/>
    </source>
</evidence>
<gene>
    <name evidence="2" type="ORF">DY262_18365</name>
</gene>
<evidence type="ECO:0000313" key="3">
    <source>
        <dbReference type="Proteomes" id="UP000261931"/>
    </source>
</evidence>
<protein>
    <submittedName>
        <fullName evidence="2">Uncharacterized protein</fullName>
    </submittedName>
</protein>
<sequence length="943" mass="103423">MGLKFPGTVSKKDKFLTTQDVGRVAKFANDLQTSSDPRAAPFKKKGIQLLEHKGAVYIVPAKPGSKSAARRHEKALLYFADHFGSQANQRTYGHYGKDGKNCNAIRAQEQLLAQRNKGSLTLDGLCDALTPVSNAQRCANARQVSEVVVEEARRLGHESRAAAPDLDVRVAGDWFASERQSEERKLTDEWIGLFQDLCKEPSTRPTKERRFLGKRFEETHRFVSCVWRTMGVEPHRDNDITLDTLGHQLLVAPEQRILELKSTIEYLHKMACANDQQEVHRQKQLILFSAELMRTVREAVRQRALVGNWLANELAPSLPGRMGQSAAAAGVNAVKLAARDMEPDSPFMSAYEWAAQNLRTALNERTARQTKAQYDAVLPQVLGLVSKDLTTGDLGPALPRVTADASGKAAAACDQALDRADVATQRVEAWMWLPAQAPNADLAEQLGNGLQDAWANFADDHGLSSDCVFRGLFNDLPDQLNRLSQKLDGLRTAYEATPTAWLNEQIVLCSEETMRQASVYVGGVAAIGHFLVNAALDPRWPRQWRNDCMACGTALVQLAQTLVAPASHLMQIYNGARNAFLTGRKGSTRLPPERQYLGAANRRPAKAQKVEGDAQQRPTPLARRASMASLSRLEAEADALLQKPDASPALRRPRADSAPSGGGRALPRKPRPQVRAKRMDDLVESLKSVASPGDATEAEHASQTRQARGRVRPDLPPLDGKVDYGGLINMSDEEFDRFISEPETPPASADHGSQPTPGTPRPLEGRALADRRRRGASARPGASGAAPAFELPTAPLNSRRYRSPTPETSKAELDRYLLERDRPQDGAPVPRLGVDGVLQDPTTRKDVETRVSQSVPVGAAVVPPVAKSLEDREQALAADPFGEWDEVLRDLANAARTPSDLSDAERKLQAKWDKQDADLKFRLAAQDRAAGIKPKKKGLFGLW</sequence>
<name>A0A372EF09_9BURK</name>
<feature type="compositionally biased region" description="Low complexity" evidence="1">
    <location>
        <begin position="777"/>
        <end position="788"/>
    </location>
</feature>